<feature type="transmembrane region" description="Helical" evidence="10">
    <location>
        <begin position="18"/>
        <end position="36"/>
    </location>
</feature>
<keyword evidence="8 10" id="KW-0472">Membrane</keyword>
<dbReference type="EMBL" id="VSIX01000040">
    <property type="protein sequence ID" value="TYB31323.1"/>
    <property type="molecule type" value="Genomic_DNA"/>
</dbReference>
<feature type="transmembrane region" description="Helical" evidence="10">
    <location>
        <begin position="258"/>
        <end position="279"/>
    </location>
</feature>
<keyword evidence="6 10" id="KW-1133">Transmembrane helix</keyword>
<evidence type="ECO:0000256" key="7">
    <source>
        <dbReference type="ARBA" id="ARBA00023010"/>
    </source>
</evidence>
<sequence>MISKIRNIFKIEELRKKIFYTLAILFVFRLVAHVPVPGIDSAKLASYFAKQASNNFLGLLDVFAGGALRRATILALGIMPYISASIIFQLLTAVIPALEKLSKEGELGRKKINQYTRYATVVITLVQSFALTKWLNSQGFVPNYGWGFIIQTMLTMTAGTMFLLWLGERISKNGIGNGVSMIIFAGIVARLPNAAIQTYGQVFVLNQMNVLQLIFILAMMVGVVLFVVLIQEGQRKIPVRYPKRVVGRKMTMGQSTYLPLRVNQAGVIPIIFASSILMFPGTLAQFAGGNQNSFLAKLAVWFAPGSTLYVLVYITLIVFFTYFYTAITMNPRDVADNLKKSGGFIPGVRPGEATSEHINYILNRIALPGALFLASIAILPIILSQQLNIPFAFGGTSVLISVGVGLDTVKKIESHLLMRHYDGFTKKGRLGSARR</sequence>
<dbReference type="Proteomes" id="UP000324143">
    <property type="component" value="Unassembled WGS sequence"/>
</dbReference>
<keyword evidence="5 10" id="KW-0653">Protein transport</keyword>
<dbReference type="GO" id="GO:0006605">
    <property type="term" value="P:protein targeting"/>
    <property type="evidence" value="ECO:0007669"/>
    <property type="project" value="UniProtKB-UniRule"/>
</dbReference>
<keyword evidence="10" id="KW-1003">Cell membrane</keyword>
<evidence type="ECO:0000256" key="2">
    <source>
        <dbReference type="ARBA" id="ARBA00005751"/>
    </source>
</evidence>
<dbReference type="Pfam" id="PF00344">
    <property type="entry name" value="SecY"/>
    <property type="match status" value="1"/>
</dbReference>
<keyword evidence="3 10" id="KW-0813">Transport</keyword>
<comment type="function">
    <text evidence="10">The central subunit of the protein translocation channel SecYEG. Consists of two halves formed by TMs 1-5 and 6-10. These two domains form a lateral gate at the front which open onto the bilayer between TMs 2 and 7, and are clamped together by SecE at the back. The channel is closed by both a pore ring composed of hydrophobic SecY resides and a short helix (helix 2A) on the extracellular side of the membrane which forms a plug. The plug probably moves laterally to allow the channel to open. The ring and the pore may move independently.</text>
</comment>
<feature type="transmembrane region" description="Helical" evidence="10">
    <location>
        <begin position="299"/>
        <end position="324"/>
    </location>
</feature>
<feature type="transmembrane region" description="Helical" evidence="10">
    <location>
        <begin position="118"/>
        <end position="136"/>
    </location>
</feature>
<evidence type="ECO:0000256" key="8">
    <source>
        <dbReference type="ARBA" id="ARBA00023136"/>
    </source>
</evidence>
<feature type="transmembrane region" description="Helical" evidence="10">
    <location>
        <begin position="78"/>
        <end position="98"/>
    </location>
</feature>
<dbReference type="InterPro" id="IPR026593">
    <property type="entry name" value="SecY"/>
</dbReference>
<dbReference type="InterPro" id="IPR030659">
    <property type="entry name" value="SecY_CS"/>
</dbReference>
<comment type="caution">
    <text evidence="12">The sequence shown here is derived from an EMBL/GenBank/DDBJ whole genome shotgun (WGS) entry which is preliminary data.</text>
</comment>
<dbReference type="NCBIfam" id="TIGR00967">
    <property type="entry name" value="3a0501s007"/>
    <property type="match status" value="1"/>
</dbReference>
<keyword evidence="7 10" id="KW-0811">Translocation</keyword>
<name>A0A5D0MI97_9BACT</name>
<feature type="transmembrane region" description="Helical" evidence="10">
    <location>
        <begin position="365"/>
        <end position="383"/>
    </location>
</feature>
<feature type="transmembrane region" description="Helical" evidence="10">
    <location>
        <begin position="174"/>
        <end position="191"/>
    </location>
</feature>
<proteinExistence type="inferred from homology"/>
<reference evidence="12" key="1">
    <citation type="submission" date="2019-08" db="EMBL/GenBank/DDBJ databases">
        <title>Genomic characterization of a novel candidate phylum (ARYD3) from a high temperature, high salinity tertiary oil reservoir in north central Oklahoma, USA.</title>
        <authorList>
            <person name="Youssef N.H."/>
            <person name="Yadav A."/>
            <person name="Elshahed M.S."/>
        </authorList>
    </citation>
    <scope>NUCLEOTIDE SEQUENCE [LARGE SCALE GENOMIC DNA]</scope>
    <source>
        <strain evidence="12">ARYD3</strain>
    </source>
</reference>
<dbReference type="AlphaFoldDB" id="A0A5D0MI97"/>
<keyword evidence="13" id="KW-1185">Reference proteome</keyword>
<feature type="transmembrane region" description="Helical" evidence="10">
    <location>
        <begin position="148"/>
        <end position="167"/>
    </location>
</feature>
<feature type="transmembrane region" description="Helical" evidence="10">
    <location>
        <begin position="389"/>
        <end position="409"/>
    </location>
</feature>
<accession>A0A5D0MI97</accession>
<dbReference type="PROSITE" id="PS00755">
    <property type="entry name" value="SECY_1"/>
    <property type="match status" value="1"/>
</dbReference>
<comment type="similarity">
    <text evidence="2 10 11">Belongs to the SecY/SEC61-alpha family.</text>
</comment>
<comment type="subcellular location">
    <subcellularLocation>
        <location evidence="10">Cell membrane</location>
        <topology evidence="10">Multi-pass membrane protein</topology>
    </subcellularLocation>
    <subcellularLocation>
        <location evidence="1">Membrane</location>
        <topology evidence="1">Multi-pass membrane protein</topology>
    </subcellularLocation>
</comment>
<evidence type="ECO:0000256" key="10">
    <source>
        <dbReference type="HAMAP-Rule" id="MF_01465"/>
    </source>
</evidence>
<dbReference type="PANTHER" id="PTHR10906">
    <property type="entry name" value="SECY/SEC61-ALPHA FAMILY MEMBER"/>
    <property type="match status" value="1"/>
</dbReference>
<evidence type="ECO:0000256" key="11">
    <source>
        <dbReference type="RuleBase" id="RU004349"/>
    </source>
</evidence>
<evidence type="ECO:0000313" key="12">
    <source>
        <dbReference type="EMBL" id="TYB31323.1"/>
    </source>
</evidence>
<feature type="transmembrane region" description="Helical" evidence="10">
    <location>
        <begin position="211"/>
        <end position="230"/>
    </location>
</feature>
<gene>
    <name evidence="10 12" type="primary">secY</name>
    <name evidence="12" type="ORF">FXF47_04775</name>
</gene>
<dbReference type="InterPro" id="IPR002208">
    <property type="entry name" value="SecY/SEC61-alpha"/>
</dbReference>
<dbReference type="GO" id="GO:0043952">
    <property type="term" value="P:protein transport by the Sec complex"/>
    <property type="evidence" value="ECO:0007669"/>
    <property type="project" value="UniProtKB-UniRule"/>
</dbReference>
<evidence type="ECO:0000256" key="4">
    <source>
        <dbReference type="ARBA" id="ARBA00022692"/>
    </source>
</evidence>
<evidence type="ECO:0000256" key="5">
    <source>
        <dbReference type="ARBA" id="ARBA00022927"/>
    </source>
</evidence>
<comment type="subunit">
    <text evidence="10">Component of the Sec protein translocase complex. Heterotrimer consisting of SecY, SecE and SecG subunits. The heterotrimers can form oligomers, although 1 heterotrimer is thought to be able to translocate proteins. Interacts with the ribosome. Interacts with SecDF, and other proteins may be involved. Interacts with SecA.</text>
</comment>
<dbReference type="FunFam" id="1.10.3370.10:FF:000001">
    <property type="entry name" value="Preprotein translocase subunit SecY"/>
    <property type="match status" value="1"/>
</dbReference>
<dbReference type="Gene3D" id="1.10.3370.10">
    <property type="entry name" value="SecY subunit domain"/>
    <property type="match status" value="1"/>
</dbReference>
<evidence type="ECO:0000256" key="1">
    <source>
        <dbReference type="ARBA" id="ARBA00004141"/>
    </source>
</evidence>
<dbReference type="PIRSF" id="PIRSF004557">
    <property type="entry name" value="SecY"/>
    <property type="match status" value="1"/>
</dbReference>
<dbReference type="GO" id="GO:0005886">
    <property type="term" value="C:plasma membrane"/>
    <property type="evidence" value="ECO:0007669"/>
    <property type="project" value="UniProtKB-SubCell"/>
</dbReference>
<keyword evidence="4 10" id="KW-0812">Transmembrane</keyword>
<organism evidence="12 13">
    <name type="scientific">Candidatus Mcinerneyibacterium aminivorans</name>
    <dbReference type="NCBI Taxonomy" id="2703815"/>
    <lineage>
        <taxon>Bacteria</taxon>
        <taxon>Candidatus Macinerneyibacteriota</taxon>
        <taxon>Candidatus Mcinerneyibacteria</taxon>
        <taxon>Candidatus Mcinerneyibacteriales</taxon>
        <taxon>Candidatus Mcinerneyibacteriaceae</taxon>
        <taxon>Candidatus Mcinerneyibacterium</taxon>
    </lineage>
</organism>
<evidence type="ECO:0000256" key="3">
    <source>
        <dbReference type="ARBA" id="ARBA00022448"/>
    </source>
</evidence>
<protein>
    <recommendedName>
        <fullName evidence="9 10">Protein translocase subunit SecY</fullName>
    </recommendedName>
</protein>
<evidence type="ECO:0000256" key="6">
    <source>
        <dbReference type="ARBA" id="ARBA00022989"/>
    </source>
</evidence>
<evidence type="ECO:0000256" key="9">
    <source>
        <dbReference type="ARBA" id="ARBA00039733"/>
    </source>
</evidence>
<dbReference type="PRINTS" id="PR00303">
    <property type="entry name" value="SECYTRNLCASE"/>
</dbReference>
<dbReference type="GO" id="GO:0065002">
    <property type="term" value="P:intracellular protein transmembrane transport"/>
    <property type="evidence" value="ECO:0007669"/>
    <property type="project" value="UniProtKB-UniRule"/>
</dbReference>
<dbReference type="InterPro" id="IPR023201">
    <property type="entry name" value="SecY_dom_sf"/>
</dbReference>
<dbReference type="HAMAP" id="MF_01465">
    <property type="entry name" value="SecY"/>
    <property type="match status" value="1"/>
</dbReference>
<dbReference type="SUPFAM" id="SSF103491">
    <property type="entry name" value="Preprotein translocase SecY subunit"/>
    <property type="match status" value="1"/>
</dbReference>
<evidence type="ECO:0000313" key="13">
    <source>
        <dbReference type="Proteomes" id="UP000324143"/>
    </source>
</evidence>